<proteinExistence type="predicted"/>
<dbReference type="SUPFAM" id="SSF50630">
    <property type="entry name" value="Acid proteases"/>
    <property type="match status" value="1"/>
</dbReference>
<dbReference type="Gene3D" id="1.20.5.300">
    <property type="match status" value="1"/>
</dbReference>
<dbReference type="PROSITE" id="PS00141">
    <property type="entry name" value="ASP_PROTEASE"/>
    <property type="match status" value="1"/>
</dbReference>
<dbReference type="InterPro" id="IPR001995">
    <property type="entry name" value="Peptidase_A2_cat"/>
</dbReference>
<feature type="compositionally biased region" description="Acidic residues" evidence="7">
    <location>
        <begin position="362"/>
        <end position="372"/>
    </location>
</feature>
<dbReference type="InterPro" id="IPR021109">
    <property type="entry name" value="Peptidase_aspartic_dom_sf"/>
</dbReference>
<dbReference type="Gene3D" id="2.40.70.10">
    <property type="entry name" value="Acid Proteases"/>
    <property type="match status" value="1"/>
</dbReference>
<dbReference type="CDD" id="cd00303">
    <property type="entry name" value="retropepsin_like"/>
    <property type="match status" value="1"/>
</dbReference>
<comment type="caution">
    <text evidence="9">The sequence shown here is derived from an EMBL/GenBank/DDBJ whole genome shotgun (WGS) entry which is preliminary data.</text>
</comment>
<name>A0A6G0W162_APHCR</name>
<keyword evidence="2" id="KW-0548">Nucleotidyltransferase</keyword>
<dbReference type="EMBL" id="VUJU01009690">
    <property type="protein sequence ID" value="KAF0718322.1"/>
    <property type="molecule type" value="Genomic_DNA"/>
</dbReference>
<dbReference type="InterPro" id="IPR001969">
    <property type="entry name" value="Aspartic_peptidase_AS"/>
</dbReference>
<evidence type="ECO:0000256" key="4">
    <source>
        <dbReference type="ARBA" id="ARBA00022759"/>
    </source>
</evidence>
<dbReference type="SUPFAM" id="SSF56672">
    <property type="entry name" value="DNA/RNA polymerases"/>
    <property type="match status" value="1"/>
</dbReference>
<feature type="compositionally biased region" description="Polar residues" evidence="7">
    <location>
        <begin position="260"/>
        <end position="345"/>
    </location>
</feature>
<sequence length="715" mass="81871">WQEVHDTENTPNHIDKMVKNHTERIQELEEKVQKLQATVEAQKAAHDSLVTELREATNTIRQLINDTDTKITIEAARREREIQIVKTATQENAVTKPSNVELSIPTFSGETNEHPKQFLKNLNSYILHKNIAHTDRMITIENCMKGKAAKWFSMIKDITPNEDTFKTLFLKHFFSEDRQWSIFIKCTETGKKPISCNFQEHFHYWMAELKHLDSPKMDESQAISLVTKHFPIAIQAYIQTTQEKKFLNIWEKLGELENNYNTQNNSEQPNTPNKQACNSRYGRTNDNQQQPFSSRYVHTNGNQMQQSTGRYAQTNSSQQTGPRQTTRQSATGTNAPNQYTPTHMTKTIKCISAHGNVNGDSPNEEVEEEINEDESKNECGETMAMEDQYKQNETSIITANELTRDEEYEIQPDTEKNGCPYISIRIHNKQYEMLVDSGAEISAISTEYENTILESDKSTPTLPLTGMVIHSATGDKSTKVNRQLLIPLSVNNKTIQTPFITVPALNEGGIIGNDFLETHNARIDFGKRTMSITVEQEEIEIPFVNKHNGAPMHLKTIQTQVSKEPIYPRGINTNSHSEQNYLDRILKKFSNVFRDEPGEIRNYECKIKLKNNKPICVKPYPIPVSKQEAVNKEVEKMLKMGIIERSRSPYSIPVVPVFKKKRGSKVVSRRKENKRTNYYGLRTTTNNRINTGKIQKCKIHQHIGLTIRVLAGTVS</sequence>
<evidence type="ECO:0000256" key="7">
    <source>
        <dbReference type="SAM" id="MobiDB-lite"/>
    </source>
</evidence>
<dbReference type="GO" id="GO:0004190">
    <property type="term" value="F:aspartic-type endopeptidase activity"/>
    <property type="evidence" value="ECO:0007669"/>
    <property type="project" value="InterPro"/>
</dbReference>
<evidence type="ECO:0000256" key="3">
    <source>
        <dbReference type="ARBA" id="ARBA00022722"/>
    </source>
</evidence>
<dbReference type="Gene3D" id="3.10.10.10">
    <property type="entry name" value="HIV Type 1 Reverse Transcriptase, subunit A, domain 1"/>
    <property type="match status" value="1"/>
</dbReference>
<protein>
    <submittedName>
        <fullName evidence="9">AP2/ERF domain-containing protein PFD0985w-like</fullName>
    </submittedName>
</protein>
<dbReference type="Proteomes" id="UP000478052">
    <property type="component" value="Unassembled WGS sequence"/>
</dbReference>
<keyword evidence="5" id="KW-0378">Hydrolase</keyword>
<evidence type="ECO:0000256" key="6">
    <source>
        <dbReference type="SAM" id="Coils"/>
    </source>
</evidence>
<dbReference type="OrthoDB" id="6582462at2759"/>
<organism evidence="9 10">
    <name type="scientific">Aphis craccivora</name>
    <name type="common">Cowpea aphid</name>
    <dbReference type="NCBI Taxonomy" id="307492"/>
    <lineage>
        <taxon>Eukaryota</taxon>
        <taxon>Metazoa</taxon>
        <taxon>Ecdysozoa</taxon>
        <taxon>Arthropoda</taxon>
        <taxon>Hexapoda</taxon>
        <taxon>Insecta</taxon>
        <taxon>Pterygota</taxon>
        <taxon>Neoptera</taxon>
        <taxon>Paraneoptera</taxon>
        <taxon>Hemiptera</taxon>
        <taxon>Sternorrhyncha</taxon>
        <taxon>Aphidomorpha</taxon>
        <taxon>Aphidoidea</taxon>
        <taxon>Aphididae</taxon>
        <taxon>Aphidini</taxon>
        <taxon>Aphis</taxon>
        <taxon>Aphis</taxon>
    </lineage>
</organism>
<keyword evidence="3" id="KW-0540">Nuclease</keyword>
<dbReference type="GO" id="GO:0016779">
    <property type="term" value="F:nucleotidyltransferase activity"/>
    <property type="evidence" value="ECO:0007669"/>
    <property type="project" value="UniProtKB-KW"/>
</dbReference>
<evidence type="ECO:0000313" key="10">
    <source>
        <dbReference type="Proteomes" id="UP000478052"/>
    </source>
</evidence>
<feature type="domain" description="Peptidase A2" evidence="8">
    <location>
        <begin position="431"/>
        <end position="515"/>
    </location>
</feature>
<dbReference type="PROSITE" id="PS50175">
    <property type="entry name" value="ASP_PROT_RETROV"/>
    <property type="match status" value="1"/>
</dbReference>
<evidence type="ECO:0000256" key="5">
    <source>
        <dbReference type="ARBA" id="ARBA00022801"/>
    </source>
</evidence>
<dbReference type="InterPro" id="IPR018061">
    <property type="entry name" value="Retropepsins"/>
</dbReference>
<evidence type="ECO:0000259" key="8">
    <source>
        <dbReference type="PROSITE" id="PS50175"/>
    </source>
</evidence>
<dbReference type="GO" id="GO:0071897">
    <property type="term" value="P:DNA biosynthetic process"/>
    <property type="evidence" value="ECO:0007669"/>
    <property type="project" value="UniProtKB-ARBA"/>
</dbReference>
<evidence type="ECO:0000256" key="2">
    <source>
        <dbReference type="ARBA" id="ARBA00022695"/>
    </source>
</evidence>
<feature type="non-terminal residue" evidence="9">
    <location>
        <position position="1"/>
    </location>
</feature>
<dbReference type="GO" id="GO:0006508">
    <property type="term" value="P:proteolysis"/>
    <property type="evidence" value="ECO:0007669"/>
    <property type="project" value="InterPro"/>
</dbReference>
<keyword evidence="6" id="KW-0175">Coiled coil</keyword>
<feature type="region of interest" description="Disordered" evidence="7">
    <location>
        <begin position="260"/>
        <end position="377"/>
    </location>
</feature>
<dbReference type="GO" id="GO:0004519">
    <property type="term" value="F:endonuclease activity"/>
    <property type="evidence" value="ECO:0007669"/>
    <property type="project" value="UniProtKB-KW"/>
</dbReference>
<reference evidence="9 10" key="1">
    <citation type="submission" date="2019-08" db="EMBL/GenBank/DDBJ databases">
        <title>Whole genome of Aphis craccivora.</title>
        <authorList>
            <person name="Voronova N.V."/>
            <person name="Shulinski R.S."/>
            <person name="Bandarenka Y.V."/>
            <person name="Zhorov D.G."/>
            <person name="Warner D."/>
        </authorList>
    </citation>
    <scope>NUCLEOTIDE SEQUENCE [LARGE SCALE GENOMIC DNA]</scope>
    <source>
        <strain evidence="9">180601</strain>
        <tissue evidence="9">Whole Body</tissue>
    </source>
</reference>
<dbReference type="Pfam" id="PF00077">
    <property type="entry name" value="RVP"/>
    <property type="match status" value="1"/>
</dbReference>
<dbReference type="PANTHER" id="PTHR37984:SF5">
    <property type="entry name" value="PROTEIN NYNRIN-LIKE"/>
    <property type="match status" value="1"/>
</dbReference>
<dbReference type="InterPro" id="IPR050951">
    <property type="entry name" value="Retrovirus_Pol_polyprotein"/>
</dbReference>
<feature type="coiled-coil region" evidence="6">
    <location>
        <begin position="18"/>
        <end position="66"/>
    </location>
</feature>
<evidence type="ECO:0000313" key="9">
    <source>
        <dbReference type="EMBL" id="KAF0718322.1"/>
    </source>
</evidence>
<keyword evidence="1" id="KW-0808">Transferase</keyword>
<dbReference type="PANTHER" id="PTHR37984">
    <property type="entry name" value="PROTEIN CBG26694"/>
    <property type="match status" value="1"/>
</dbReference>
<gene>
    <name evidence="9" type="ORF">FWK35_00033286</name>
</gene>
<dbReference type="InterPro" id="IPR043502">
    <property type="entry name" value="DNA/RNA_pol_sf"/>
</dbReference>
<keyword evidence="4" id="KW-0255">Endonuclease</keyword>
<evidence type="ECO:0000256" key="1">
    <source>
        <dbReference type="ARBA" id="ARBA00022679"/>
    </source>
</evidence>
<accession>A0A6G0W162</accession>
<dbReference type="AlphaFoldDB" id="A0A6G0W162"/>
<keyword evidence="10" id="KW-1185">Reference proteome</keyword>